<proteinExistence type="predicted"/>
<comment type="caution">
    <text evidence="1">The sequence shown here is derived from an EMBL/GenBank/DDBJ whole genome shotgun (WGS) entry which is preliminary data.</text>
</comment>
<gene>
    <name evidence="1" type="ORF">JR316_0008931</name>
</gene>
<evidence type="ECO:0000313" key="2">
    <source>
        <dbReference type="Proteomes" id="UP000664032"/>
    </source>
</evidence>
<dbReference type="Proteomes" id="UP000664032">
    <property type="component" value="Unassembled WGS sequence"/>
</dbReference>
<dbReference type="EMBL" id="JAFIQS020000008">
    <property type="protein sequence ID" value="KAH9478476.1"/>
    <property type="molecule type" value="Genomic_DNA"/>
</dbReference>
<name>A0ACB8GS41_PSICU</name>
<protein>
    <submittedName>
        <fullName evidence="1">Uncharacterized protein</fullName>
    </submittedName>
</protein>
<evidence type="ECO:0000313" key="1">
    <source>
        <dbReference type="EMBL" id="KAH9478476.1"/>
    </source>
</evidence>
<reference evidence="1" key="1">
    <citation type="submission" date="2021-10" db="EMBL/GenBank/DDBJ databases">
        <title>Psilocybe cubensis genome.</title>
        <authorList>
            <person name="Mckernan K.J."/>
            <person name="Crawford S."/>
            <person name="Trippe A."/>
            <person name="Kane L.T."/>
            <person name="Mclaughlin S."/>
        </authorList>
    </citation>
    <scope>NUCLEOTIDE SEQUENCE</scope>
    <source>
        <strain evidence="1">MGC-MH-2018</strain>
    </source>
</reference>
<organism evidence="1 2">
    <name type="scientific">Psilocybe cubensis</name>
    <name type="common">Psychedelic mushroom</name>
    <name type="synonym">Stropharia cubensis</name>
    <dbReference type="NCBI Taxonomy" id="181762"/>
    <lineage>
        <taxon>Eukaryota</taxon>
        <taxon>Fungi</taxon>
        <taxon>Dikarya</taxon>
        <taxon>Basidiomycota</taxon>
        <taxon>Agaricomycotina</taxon>
        <taxon>Agaricomycetes</taxon>
        <taxon>Agaricomycetidae</taxon>
        <taxon>Agaricales</taxon>
        <taxon>Agaricineae</taxon>
        <taxon>Strophariaceae</taxon>
        <taxon>Psilocybe</taxon>
    </lineage>
</organism>
<sequence>MSVARPIIHQTLDPLHRNWEYPEVIDSNTLLISTCMQPLVEFIPTEIIGLIIDEVVLADKKLGAFKTVKACSLTCYAFLQHSRRHIFSDIYAGETDKLLNFCNLLKDSPWIGQHVRSLWIVLPGRSYSFDQSLLSVHHHLKHMDQLKSIVIKGYSLEWTVDIPLSLRSTIVHLMHLPSVVDIRFIKIIAISPLDLAPCNLHTLTMTSANFMDKCRPLQSIKCHKLYLEDVIPSQWIRHLQKRKLFIDLKGLCIYLSSYIQQSLYFQLLSDIPYLEELDLRISDSTYSLFPSILAVPPPSLKCLKIRIHNSHLSMLTCLIDRLKKVADTAGHLVQHLSFNVMSRSSSISQVPLIQDVLADSSKWPVLQRMSLRVYVRDMWPSYDAPEAGWEDDLKLRLRNFLENRQSNFGFFYSITDAWTEHYDEDDKIDWHEMVRNPAD</sequence>
<keyword evidence="2" id="KW-1185">Reference proteome</keyword>
<accession>A0ACB8GS41</accession>